<proteinExistence type="predicted"/>
<dbReference type="CDD" id="cd03809">
    <property type="entry name" value="GT4_MtfB-like"/>
    <property type="match status" value="1"/>
</dbReference>
<dbReference type="Proteomes" id="UP000198596">
    <property type="component" value="Unassembled WGS sequence"/>
</dbReference>
<accession>A0A1I2GFL9</accession>
<evidence type="ECO:0000313" key="3">
    <source>
        <dbReference type="Proteomes" id="UP000198596"/>
    </source>
</evidence>
<dbReference type="GO" id="GO:0016757">
    <property type="term" value="F:glycosyltransferase activity"/>
    <property type="evidence" value="ECO:0007669"/>
    <property type="project" value="InterPro"/>
</dbReference>
<reference evidence="3" key="1">
    <citation type="submission" date="2016-10" db="EMBL/GenBank/DDBJ databases">
        <authorList>
            <person name="Varghese N."/>
            <person name="Submissions S."/>
        </authorList>
    </citation>
    <scope>NUCLEOTIDE SEQUENCE [LARGE SCALE GENOMIC DNA]</scope>
    <source>
        <strain evidence="3">CGMCC 1.9227</strain>
    </source>
</reference>
<dbReference type="AlphaFoldDB" id="A0A1I2GFL9"/>
<dbReference type="Pfam" id="PF00534">
    <property type="entry name" value="Glycos_transf_1"/>
    <property type="match status" value="1"/>
</dbReference>
<keyword evidence="2" id="KW-0808">Transferase</keyword>
<dbReference type="InterPro" id="IPR001296">
    <property type="entry name" value="Glyco_trans_1"/>
</dbReference>
<dbReference type="RefSeq" id="WP_091205735.1">
    <property type="nucleotide sequence ID" value="NZ_FONQ01000010.1"/>
</dbReference>
<organism evidence="2 3">
    <name type="scientific">Flavobacterium xueshanense</name>
    <dbReference type="NCBI Taxonomy" id="935223"/>
    <lineage>
        <taxon>Bacteria</taxon>
        <taxon>Pseudomonadati</taxon>
        <taxon>Bacteroidota</taxon>
        <taxon>Flavobacteriia</taxon>
        <taxon>Flavobacteriales</taxon>
        <taxon>Flavobacteriaceae</taxon>
        <taxon>Flavobacterium</taxon>
    </lineage>
</organism>
<gene>
    <name evidence="2" type="ORF">SAMN04488131_11016</name>
</gene>
<keyword evidence="3" id="KW-1185">Reference proteome</keyword>
<name>A0A1I2GFL9_9FLAO</name>
<feature type="domain" description="Glycosyl transferase family 1" evidence="1">
    <location>
        <begin position="206"/>
        <end position="358"/>
    </location>
</feature>
<dbReference type="OrthoDB" id="9801609at2"/>
<evidence type="ECO:0000259" key="1">
    <source>
        <dbReference type="Pfam" id="PF00534"/>
    </source>
</evidence>
<protein>
    <submittedName>
        <fullName evidence="2">Glycosyltransferase involved in cell wall bisynthesis</fullName>
    </submittedName>
</protein>
<dbReference type="STRING" id="935223.SAMN04488131_11016"/>
<dbReference type="Gene3D" id="3.40.50.2000">
    <property type="entry name" value="Glycogen Phosphorylase B"/>
    <property type="match status" value="1"/>
</dbReference>
<dbReference type="PANTHER" id="PTHR46401">
    <property type="entry name" value="GLYCOSYLTRANSFERASE WBBK-RELATED"/>
    <property type="match status" value="1"/>
</dbReference>
<dbReference type="PANTHER" id="PTHR46401:SF8">
    <property type="entry name" value="BLL6006 PROTEIN"/>
    <property type="match status" value="1"/>
</dbReference>
<dbReference type="EMBL" id="FONQ01000010">
    <property type="protein sequence ID" value="SFF15546.1"/>
    <property type="molecule type" value="Genomic_DNA"/>
</dbReference>
<sequence length="381" mass="44727">MAQGKRVGIIYSYNEDWIGGAYYIQNLIRSLNYLPKIEQIQLHILASDKQAFEELKKVTGYPKMKFISDSIHYNKIETFINRVSFRIMKKKLISKKIELEWLFPLFDVPNQLKHINDLVFWIPDLQEKFLPNFFSEEDVKMRHDRYLNMIQLNQKIVFSSQSALNDFNTFYPSSKNEKKVLQFAVVHPDLIKGDLKIIKEKYGITGDYFFSPNQFWQHKNHISIIEAVKILKDKGVTVKVVFTGKEYDYRNPEYTANLKQKVIDYQLENEILFLGFIDRIDQLVLMKNAQAVIQPSLFEGWSTVVEDAKALNQTLIVSNIAVHQEQLGDKGYFFSPNNYDELVQKMVEVINNPICKLIYDVEYTENIKQFALKLKMLSNNT</sequence>
<dbReference type="SUPFAM" id="SSF53756">
    <property type="entry name" value="UDP-Glycosyltransferase/glycogen phosphorylase"/>
    <property type="match status" value="1"/>
</dbReference>
<evidence type="ECO:0000313" key="2">
    <source>
        <dbReference type="EMBL" id="SFF15546.1"/>
    </source>
</evidence>